<dbReference type="Gramene" id="TraesLAC1A03G00167880.1">
    <property type="protein sequence ID" value="TraesLAC1A03G00167880.1.CDS1"/>
    <property type="gene ID" value="TraesLAC1A03G00167880"/>
</dbReference>
<evidence type="ECO:0000256" key="1">
    <source>
        <dbReference type="SAM" id="SignalP"/>
    </source>
</evidence>
<dbReference type="Gramene" id="TraesARI1A03G00161030.1">
    <property type="protein sequence ID" value="TraesARI1A03G00161030.1.CDS1"/>
    <property type="gene ID" value="TraesARI1A03G00161030"/>
</dbReference>
<protein>
    <recommendedName>
        <fullName evidence="2">Pectinesterase inhibitor domain-containing protein</fullName>
    </recommendedName>
</protein>
<dbReference type="Gramene" id="TraesJUL1A03G00168230.1">
    <property type="protein sequence ID" value="TraesJUL1A03G00168230.1.CDS1"/>
    <property type="gene ID" value="TraesJUL1A03G00168230"/>
</dbReference>
<dbReference type="Gramene" id="TraesSYM1A03G00162240.1">
    <property type="protein sequence ID" value="TraesSYM1A03G00162240.1.CDS1"/>
    <property type="gene ID" value="TraesSYM1A03G00162240"/>
</dbReference>
<dbReference type="EnsemblPlants" id="TraesCS1A02G403700.1">
    <property type="protein sequence ID" value="TraesCS1A02G403700.1.cds1"/>
    <property type="gene ID" value="TraesCS1A02G403700"/>
</dbReference>
<dbReference type="Gramene" id="TraesLDM1A03G00167640.1">
    <property type="protein sequence ID" value="TraesLDM1A03G00167640.1.CDS1"/>
    <property type="gene ID" value="TraesLDM1A03G00167640"/>
</dbReference>
<dbReference type="AlphaFoldDB" id="A0A3B5Y6T9"/>
<evidence type="ECO:0000259" key="2">
    <source>
        <dbReference type="Pfam" id="PF04043"/>
    </source>
</evidence>
<dbReference type="Gene3D" id="1.20.140.40">
    <property type="entry name" value="Invertase/pectin methylesterase inhibitor family protein"/>
    <property type="match status" value="1"/>
</dbReference>
<dbReference type="Gramene" id="TraesWEE_scaffold_008106_01G000200.1">
    <property type="protein sequence ID" value="TraesWEE_scaffold_008106_01G000200.1"/>
    <property type="gene ID" value="TraesWEE_scaffold_008106_01G000200"/>
</dbReference>
<proteinExistence type="predicted"/>
<dbReference type="InterPro" id="IPR006501">
    <property type="entry name" value="Pectinesterase_inhib_dom"/>
</dbReference>
<name>A0A3B5Y6T9_WHEAT</name>
<dbReference type="SUPFAM" id="SSF101148">
    <property type="entry name" value="Plant invertase/pectin methylesterase inhibitor"/>
    <property type="match status" value="1"/>
</dbReference>
<dbReference type="Gramene" id="TraesCS1A03G0988000.1">
    <property type="protein sequence ID" value="TraesCS1A03G0988000.1.CDS1"/>
    <property type="gene ID" value="TraesCS1A03G0988000"/>
</dbReference>
<dbReference type="Pfam" id="PF04043">
    <property type="entry name" value="PMEI"/>
    <property type="match status" value="1"/>
</dbReference>
<organism evidence="3">
    <name type="scientific">Triticum aestivum</name>
    <name type="common">Wheat</name>
    <dbReference type="NCBI Taxonomy" id="4565"/>
    <lineage>
        <taxon>Eukaryota</taxon>
        <taxon>Viridiplantae</taxon>
        <taxon>Streptophyta</taxon>
        <taxon>Embryophyta</taxon>
        <taxon>Tracheophyta</taxon>
        <taxon>Spermatophyta</taxon>
        <taxon>Magnoliopsida</taxon>
        <taxon>Liliopsida</taxon>
        <taxon>Poales</taxon>
        <taxon>Poaceae</taxon>
        <taxon>BOP clade</taxon>
        <taxon>Pooideae</taxon>
        <taxon>Triticodae</taxon>
        <taxon>Triticeae</taxon>
        <taxon>Triticinae</taxon>
        <taxon>Triticum</taxon>
    </lineage>
</organism>
<dbReference type="Gramene" id="TraesCS1A02G403700.1">
    <property type="protein sequence ID" value="TraesCS1A02G403700.1.cds1"/>
    <property type="gene ID" value="TraesCS1A02G403700"/>
</dbReference>
<dbReference type="SMR" id="A0A3B5Y6T9"/>
<dbReference type="KEGG" id="taes:123181749"/>
<gene>
    <name evidence="3" type="primary">LOC123181749</name>
</gene>
<dbReference type="Gramene" id="TraesMAC1A03G00159500.1">
    <property type="protein sequence ID" value="TraesMAC1A03G00159500.1.CDS1"/>
    <property type="gene ID" value="TraesMAC1A03G00159500"/>
</dbReference>
<dbReference type="Gramene" id="TraesSTA1A03G00168890.1">
    <property type="protein sequence ID" value="TraesSTA1A03G00168890.1.CDS1"/>
    <property type="gene ID" value="TraesSTA1A03G00168890"/>
</dbReference>
<dbReference type="GeneID" id="123181749"/>
<keyword evidence="4" id="KW-1185">Reference proteome</keyword>
<accession>A0A3B5Y6T9</accession>
<dbReference type="Gramene" id="TraesRN1A0101059900.1">
    <property type="protein sequence ID" value="TraesRN1A0101059900.1"/>
    <property type="gene ID" value="TraesRN1A0101059900"/>
</dbReference>
<evidence type="ECO:0000313" key="4">
    <source>
        <dbReference type="Proteomes" id="UP000019116"/>
    </source>
</evidence>
<dbReference type="Gramene" id="TraesJAG1A03G00167770.1">
    <property type="protein sequence ID" value="TraesJAG1A03G00167770.1.CDS1"/>
    <property type="gene ID" value="TraesJAG1A03G00167770"/>
</dbReference>
<dbReference type="GO" id="GO:0004857">
    <property type="term" value="F:enzyme inhibitor activity"/>
    <property type="evidence" value="ECO:0007669"/>
    <property type="project" value="InterPro"/>
</dbReference>
<dbReference type="Gramene" id="TraesCAD_scaffold_085614_01G000200.1">
    <property type="protein sequence ID" value="TraesCAD_scaffold_085614_01G000200.1"/>
    <property type="gene ID" value="TraesCAD_scaffold_085614_01G000200"/>
</dbReference>
<feature type="signal peptide" evidence="1">
    <location>
        <begin position="1"/>
        <end position="31"/>
    </location>
</feature>
<keyword evidence="1" id="KW-0732">Signal</keyword>
<dbReference type="PaxDb" id="4565-Traes_1AL_BCCDA86671.1"/>
<dbReference type="Gramene" id="TraesMACUn03G04519550.1">
    <property type="protein sequence ID" value="TraesMACUn03G04519550.1.CDS1"/>
    <property type="gene ID" value="TraesMACUn03G04519550"/>
</dbReference>
<sequence length="184" mass="19367">MPIAMPSMPAPALALALLGAFGLAIAPAVQSAPTIEAIQATCAKTIQPDSCKHVLLANMAAGSPEVNSVPLMSLQVAAKLAKMANGFANARLTTDPHPAKCLANCIEDLHRVAKAFEGIPVEAVKPGDEAGVLSFSSEFKPTCGDDCPKPIPERTEDERATRDKFVGVMRAIGVMQDLFLTKTW</sequence>
<reference evidence="3" key="2">
    <citation type="submission" date="2018-10" db="UniProtKB">
        <authorList>
            <consortium name="EnsemblPlants"/>
        </authorList>
    </citation>
    <scope>IDENTIFICATION</scope>
</reference>
<dbReference type="Gramene" id="TraesPARA_EIv1.0_0016030.1">
    <property type="protein sequence ID" value="TraesPARA_EIv1.0_0016030.1.CDS1"/>
    <property type="gene ID" value="TraesPARA_EIv1.0_0016030"/>
</dbReference>
<evidence type="ECO:0000313" key="3">
    <source>
        <dbReference type="EnsemblPlants" id="TraesCS1A02G403700.1.cds1"/>
    </source>
</evidence>
<dbReference type="RefSeq" id="XP_044450017.1">
    <property type="nucleotide sequence ID" value="XM_044594082.1"/>
</dbReference>
<dbReference type="Gramene" id="TraesNOR1A03G00169390.1">
    <property type="protein sequence ID" value="TraesNOR1A03G00169390.1.CDS1"/>
    <property type="gene ID" value="TraesNOR1A03G00169390"/>
</dbReference>
<dbReference type="Gramene" id="TraesROB_scaffold_013572_01G000200.1">
    <property type="protein sequence ID" value="TraesROB_scaffold_013572_01G000200.1"/>
    <property type="gene ID" value="TraesROB_scaffold_013572_01G000200"/>
</dbReference>
<dbReference type="Gramene" id="TraesCLE_scaffold_005761_01G000200.1">
    <property type="protein sequence ID" value="TraesCLE_scaffold_005761_01G000200.1"/>
    <property type="gene ID" value="TraesCLE_scaffold_005761_01G000200"/>
</dbReference>
<feature type="chain" id="PRO_5017330392" description="Pectinesterase inhibitor domain-containing protein" evidence="1">
    <location>
        <begin position="32"/>
        <end position="184"/>
    </location>
</feature>
<dbReference type="InterPro" id="IPR035513">
    <property type="entry name" value="Invertase/methylesterase_inhib"/>
</dbReference>
<dbReference type="OMA" id="QEIEATC"/>
<feature type="domain" description="Pectinesterase inhibitor" evidence="2">
    <location>
        <begin position="37"/>
        <end position="118"/>
    </location>
</feature>
<dbReference type="Proteomes" id="UP000019116">
    <property type="component" value="Chromosome 1A"/>
</dbReference>
<reference evidence="3" key="1">
    <citation type="submission" date="2018-08" db="EMBL/GenBank/DDBJ databases">
        <authorList>
            <person name="Rossello M."/>
        </authorList>
    </citation>
    <scope>NUCLEOTIDE SEQUENCE [LARGE SCALE GENOMIC DNA]</scope>
    <source>
        <strain evidence="3">cv. Chinese Spring</strain>
    </source>
</reference>